<organism evidence="2 3">
    <name type="scientific">Acidiferrobacter thiooxydans</name>
    <dbReference type="NCBI Taxonomy" id="163359"/>
    <lineage>
        <taxon>Bacteria</taxon>
        <taxon>Pseudomonadati</taxon>
        <taxon>Pseudomonadota</taxon>
        <taxon>Gammaproteobacteria</taxon>
        <taxon>Acidiferrobacterales</taxon>
        <taxon>Acidiferrobacteraceae</taxon>
        <taxon>Acidiferrobacter</taxon>
    </lineage>
</organism>
<feature type="chain" id="PRO_5016647666" description="Phosphate/phosphite/phosphonate ABC transporter substrate-binding protein" evidence="1">
    <location>
        <begin position="19"/>
        <end position="269"/>
    </location>
</feature>
<dbReference type="Proteomes" id="UP000253250">
    <property type="component" value="Unassembled WGS sequence"/>
</dbReference>
<dbReference type="AlphaFoldDB" id="A0A368HHW1"/>
<name>A0A368HHW1_9GAMM</name>
<accession>A0A368HHW1</accession>
<evidence type="ECO:0000313" key="3">
    <source>
        <dbReference type="Proteomes" id="UP000253250"/>
    </source>
</evidence>
<gene>
    <name evidence="2" type="ORF">C4900_14240</name>
</gene>
<dbReference type="OrthoDB" id="5780116at2"/>
<dbReference type="SUPFAM" id="SSF53850">
    <property type="entry name" value="Periplasmic binding protein-like II"/>
    <property type="match status" value="1"/>
</dbReference>
<feature type="signal peptide" evidence="1">
    <location>
        <begin position="1"/>
        <end position="18"/>
    </location>
</feature>
<evidence type="ECO:0000256" key="1">
    <source>
        <dbReference type="SAM" id="SignalP"/>
    </source>
</evidence>
<dbReference type="RefSeq" id="WP_114283307.1">
    <property type="nucleotide sequence ID" value="NZ_PSYR01000002.1"/>
</dbReference>
<evidence type="ECO:0000313" key="2">
    <source>
        <dbReference type="EMBL" id="RCN56892.1"/>
    </source>
</evidence>
<dbReference type="Pfam" id="PF12974">
    <property type="entry name" value="Phosphonate-bd"/>
    <property type="match status" value="1"/>
</dbReference>
<protein>
    <recommendedName>
        <fullName evidence="4">Phosphate/phosphite/phosphonate ABC transporter substrate-binding protein</fullName>
    </recommendedName>
</protein>
<proteinExistence type="predicted"/>
<keyword evidence="3" id="KW-1185">Reference proteome</keyword>
<reference evidence="2 3" key="1">
    <citation type="submission" date="2018-02" db="EMBL/GenBank/DDBJ databases">
        <title>Insights into the biology of acidophilic members of the Acidiferrobacteraceae family derived from comparative genomic analyses.</title>
        <authorList>
            <person name="Issotta F."/>
            <person name="Thyssen C."/>
            <person name="Mena C."/>
            <person name="Moya A."/>
            <person name="Bellenberg S."/>
            <person name="Sproer C."/>
            <person name="Covarrubias P.C."/>
            <person name="Sand W."/>
            <person name="Quatrini R."/>
            <person name="Vera M."/>
        </authorList>
    </citation>
    <scope>NUCLEOTIDE SEQUENCE [LARGE SCALE GENOMIC DNA]</scope>
    <source>
        <strain evidence="3">m-1</strain>
    </source>
</reference>
<sequence>MLRTLAIILSLFCAPAYAANRPTHYVMIAPPRQGLAQADAVYGKIADFLAHATGAPITFHYTSNWLTYMAEVHNNTAAIYFDGPALIGWRIAHWHDDALAALSGKLNFVLVTKKGGRPVRKVQDLIGRSVCAFSPPNLATLTLDSWFTNPARQPYIVVIHSFGAAARNIVEGNCMAALEPLPVFKRQEAHFPGKLQIAYKVPGLPNQAFSVSAKVPPALRHKIVTALLSPAGRLATKPLRDMFGHKELVPIHNATYLPYRKLLHVMVGF</sequence>
<comment type="caution">
    <text evidence="2">The sequence shown here is derived from an EMBL/GenBank/DDBJ whole genome shotgun (WGS) entry which is preliminary data.</text>
</comment>
<keyword evidence="1" id="KW-0732">Signal</keyword>
<evidence type="ECO:0008006" key="4">
    <source>
        <dbReference type="Google" id="ProtNLM"/>
    </source>
</evidence>
<dbReference type="EMBL" id="PSYR01000002">
    <property type="protein sequence ID" value="RCN56892.1"/>
    <property type="molecule type" value="Genomic_DNA"/>
</dbReference>